<dbReference type="SUPFAM" id="SSF48600">
    <property type="entry name" value="Chorismate mutase II"/>
    <property type="match status" value="1"/>
</dbReference>
<accession>A0A4Z1R4Q4</accession>
<name>A0A4Z1R4Q4_9GAMM</name>
<keyword evidence="4" id="KW-1185">Reference proteome</keyword>
<dbReference type="EMBL" id="SPUH01000001">
    <property type="protein sequence ID" value="TKS53896.1"/>
    <property type="molecule type" value="Genomic_DNA"/>
</dbReference>
<dbReference type="AlphaFoldDB" id="A0A4Z1R4Q4"/>
<gene>
    <name evidence="3" type="ORF">E4582_03305</name>
</gene>
<proteinExistence type="predicted"/>
<dbReference type="InterPro" id="IPR002701">
    <property type="entry name" value="CM_II_prokaryot"/>
</dbReference>
<protein>
    <recommendedName>
        <fullName evidence="1">chorismate mutase</fullName>
        <ecNumber evidence="1">5.4.99.5</ecNumber>
    </recommendedName>
</protein>
<evidence type="ECO:0000259" key="2">
    <source>
        <dbReference type="Pfam" id="PF01817"/>
    </source>
</evidence>
<dbReference type="Proteomes" id="UP000298681">
    <property type="component" value="Unassembled WGS sequence"/>
</dbReference>
<dbReference type="InterPro" id="IPR036263">
    <property type="entry name" value="Chorismate_II_sf"/>
</dbReference>
<dbReference type="EC" id="5.4.99.5" evidence="1"/>
<dbReference type="Pfam" id="PF01817">
    <property type="entry name" value="CM_2"/>
    <property type="match status" value="1"/>
</dbReference>
<feature type="domain" description="Chorismate mutase" evidence="2">
    <location>
        <begin position="26"/>
        <end position="64"/>
    </location>
</feature>
<organism evidence="3 4">
    <name type="scientific">Luteimonas yindakuii</name>
    <dbReference type="NCBI Taxonomy" id="2565782"/>
    <lineage>
        <taxon>Bacteria</taxon>
        <taxon>Pseudomonadati</taxon>
        <taxon>Pseudomonadota</taxon>
        <taxon>Gammaproteobacteria</taxon>
        <taxon>Lysobacterales</taxon>
        <taxon>Lysobacteraceae</taxon>
        <taxon>Luteimonas</taxon>
    </lineage>
</organism>
<reference evidence="3 4" key="1">
    <citation type="submission" date="2019-01" db="EMBL/GenBank/DDBJ databases">
        <authorList>
            <person name="Zhang S."/>
        </authorList>
    </citation>
    <scope>NUCLEOTIDE SEQUENCE [LARGE SCALE GENOMIC DNA]</scope>
    <source>
        <strain evidence="3 4">1626</strain>
    </source>
</reference>
<dbReference type="InterPro" id="IPR036979">
    <property type="entry name" value="CM_dom_sf"/>
</dbReference>
<evidence type="ECO:0000256" key="1">
    <source>
        <dbReference type="ARBA" id="ARBA00012404"/>
    </source>
</evidence>
<evidence type="ECO:0000313" key="4">
    <source>
        <dbReference type="Proteomes" id="UP000298681"/>
    </source>
</evidence>
<sequence>MTTDDIGPGTGAGDDAPAVTPDLATVRAQIDGIDRHIQALIAKRARWARQVGQAKGLLAVAVDDSRPELKDFAGDVRVPGSFPVAVP</sequence>
<dbReference type="GO" id="GO:0046417">
    <property type="term" value="P:chorismate metabolic process"/>
    <property type="evidence" value="ECO:0007669"/>
    <property type="project" value="InterPro"/>
</dbReference>
<dbReference type="RefSeq" id="WP_134673281.1">
    <property type="nucleotide sequence ID" value="NZ_SPUH01000001.1"/>
</dbReference>
<dbReference type="Gene3D" id="1.20.59.10">
    <property type="entry name" value="Chorismate mutase"/>
    <property type="match status" value="1"/>
</dbReference>
<comment type="caution">
    <text evidence="3">The sequence shown here is derived from an EMBL/GenBank/DDBJ whole genome shotgun (WGS) entry which is preliminary data.</text>
</comment>
<evidence type="ECO:0000313" key="3">
    <source>
        <dbReference type="EMBL" id="TKS53896.1"/>
    </source>
</evidence>
<dbReference type="GO" id="GO:0004106">
    <property type="term" value="F:chorismate mutase activity"/>
    <property type="evidence" value="ECO:0007669"/>
    <property type="project" value="UniProtKB-EC"/>
</dbReference>